<evidence type="ECO:0000256" key="3">
    <source>
        <dbReference type="ARBA" id="ARBA00023004"/>
    </source>
</evidence>
<name>A0A1C4AST3_9BACT</name>
<feature type="domain" description="Rieske" evidence="7">
    <location>
        <begin position="7"/>
        <end position="101"/>
    </location>
</feature>
<keyword evidence="4" id="KW-0411">Iron-sulfur</keyword>
<comment type="cofactor">
    <cofactor evidence="5">
        <name>[2Fe-2S] cluster</name>
        <dbReference type="ChEBI" id="CHEBI:190135"/>
    </cofactor>
</comment>
<proteinExistence type="inferred from homology"/>
<dbReference type="Gene3D" id="2.102.10.10">
    <property type="entry name" value="Rieske [2Fe-2S] iron-sulphur domain"/>
    <property type="match status" value="1"/>
</dbReference>
<dbReference type="OrthoDB" id="593800at2"/>
<dbReference type="Proteomes" id="UP000242818">
    <property type="component" value="Unassembled WGS sequence"/>
</dbReference>
<dbReference type="GO" id="GO:0051213">
    <property type="term" value="F:dioxygenase activity"/>
    <property type="evidence" value="ECO:0007669"/>
    <property type="project" value="UniProtKB-KW"/>
</dbReference>
<dbReference type="AlphaFoldDB" id="A0A1C4AST3"/>
<evidence type="ECO:0000313" key="8">
    <source>
        <dbReference type="EMBL" id="SCB97617.1"/>
    </source>
</evidence>
<dbReference type="PANTHER" id="PTHR21496:SF0">
    <property type="entry name" value="RIESKE DOMAIN-CONTAINING PROTEIN"/>
    <property type="match status" value="1"/>
</dbReference>
<evidence type="ECO:0000256" key="2">
    <source>
        <dbReference type="ARBA" id="ARBA00022723"/>
    </source>
</evidence>
<keyword evidence="8" id="KW-0560">Oxidoreductase</keyword>
<evidence type="ECO:0000259" key="7">
    <source>
        <dbReference type="PROSITE" id="PS51296"/>
    </source>
</evidence>
<comment type="similarity">
    <text evidence="6">Belongs to the bacterial ring-hydroxylating dioxygenase ferredoxin component family.</text>
</comment>
<keyword evidence="2" id="KW-0479">Metal-binding</keyword>
<dbReference type="RefSeq" id="WP_089709392.1">
    <property type="nucleotide sequence ID" value="NZ_FMAR01000002.1"/>
</dbReference>
<evidence type="ECO:0000256" key="1">
    <source>
        <dbReference type="ARBA" id="ARBA00022714"/>
    </source>
</evidence>
<dbReference type="STRING" id="1335309.GA0116948_102267"/>
<dbReference type="EMBL" id="FMAR01000002">
    <property type="protein sequence ID" value="SCB97617.1"/>
    <property type="molecule type" value="Genomic_DNA"/>
</dbReference>
<evidence type="ECO:0000313" key="9">
    <source>
        <dbReference type="Proteomes" id="UP000242818"/>
    </source>
</evidence>
<dbReference type="SUPFAM" id="SSF50022">
    <property type="entry name" value="ISP domain"/>
    <property type="match status" value="1"/>
</dbReference>
<dbReference type="Pfam" id="PF00355">
    <property type="entry name" value="Rieske"/>
    <property type="match status" value="1"/>
</dbReference>
<keyword evidence="9" id="KW-1185">Reference proteome</keyword>
<sequence>MAKDYKWHKLDDPMVAPGAITVQDAGGKRICLTLVEQTWFAFAYKCPHASGIMADGFIQQGEVVCPLHRYRFDLRNGHNSSGEGYHLKTYPVEQREDGLYVGIEKSSWF</sequence>
<organism evidence="8 9">
    <name type="scientific">Chitinophaga costaii</name>
    <dbReference type="NCBI Taxonomy" id="1335309"/>
    <lineage>
        <taxon>Bacteria</taxon>
        <taxon>Pseudomonadati</taxon>
        <taxon>Bacteroidota</taxon>
        <taxon>Chitinophagia</taxon>
        <taxon>Chitinophagales</taxon>
        <taxon>Chitinophagaceae</taxon>
        <taxon>Chitinophaga</taxon>
    </lineage>
</organism>
<evidence type="ECO:0000256" key="5">
    <source>
        <dbReference type="ARBA" id="ARBA00034078"/>
    </source>
</evidence>
<accession>A0A1C4AST3</accession>
<keyword evidence="8" id="KW-0223">Dioxygenase</keyword>
<dbReference type="GO" id="GO:0051537">
    <property type="term" value="F:2 iron, 2 sulfur cluster binding"/>
    <property type="evidence" value="ECO:0007669"/>
    <property type="project" value="UniProtKB-KW"/>
</dbReference>
<evidence type="ECO:0000256" key="6">
    <source>
        <dbReference type="ARBA" id="ARBA00038001"/>
    </source>
</evidence>
<evidence type="ECO:0000256" key="4">
    <source>
        <dbReference type="ARBA" id="ARBA00023014"/>
    </source>
</evidence>
<reference evidence="8 9" key="1">
    <citation type="submission" date="2016-08" db="EMBL/GenBank/DDBJ databases">
        <authorList>
            <person name="Seilhamer J.J."/>
        </authorList>
    </citation>
    <scope>NUCLEOTIDE SEQUENCE [LARGE SCALE GENOMIC DNA]</scope>
    <source>
        <strain evidence="8 9">A37T2</strain>
    </source>
</reference>
<dbReference type="InterPro" id="IPR017941">
    <property type="entry name" value="Rieske_2Fe-2S"/>
</dbReference>
<keyword evidence="1" id="KW-0001">2Fe-2S</keyword>
<dbReference type="InterPro" id="IPR036922">
    <property type="entry name" value="Rieske_2Fe-2S_sf"/>
</dbReference>
<dbReference type="PANTHER" id="PTHR21496">
    <property type="entry name" value="FERREDOXIN-RELATED"/>
    <property type="match status" value="1"/>
</dbReference>
<dbReference type="GO" id="GO:0046872">
    <property type="term" value="F:metal ion binding"/>
    <property type="evidence" value="ECO:0007669"/>
    <property type="project" value="UniProtKB-KW"/>
</dbReference>
<dbReference type="PROSITE" id="PS51296">
    <property type="entry name" value="RIESKE"/>
    <property type="match status" value="1"/>
</dbReference>
<protein>
    <submittedName>
        <fullName evidence="8">3-phenylpropionate/trans-cinnamate dioxygenase ferredoxin subunit</fullName>
    </submittedName>
</protein>
<keyword evidence="3" id="KW-0408">Iron</keyword>
<dbReference type="CDD" id="cd03467">
    <property type="entry name" value="Rieske"/>
    <property type="match status" value="1"/>
</dbReference>
<gene>
    <name evidence="8" type="ORF">GA0116948_102267</name>
</gene>